<evidence type="ECO:0000313" key="1">
    <source>
        <dbReference type="EMBL" id="KIM72511.1"/>
    </source>
</evidence>
<reference evidence="1 2" key="1">
    <citation type="submission" date="2014-04" db="EMBL/GenBank/DDBJ databases">
        <authorList>
            <consortium name="DOE Joint Genome Institute"/>
            <person name="Kuo A."/>
            <person name="Tarkka M."/>
            <person name="Buscot F."/>
            <person name="Kohler A."/>
            <person name="Nagy L.G."/>
            <person name="Floudas D."/>
            <person name="Copeland A."/>
            <person name="Barry K.W."/>
            <person name="Cichocki N."/>
            <person name="Veneault-Fourrey C."/>
            <person name="LaButti K."/>
            <person name="Lindquist E.A."/>
            <person name="Lipzen A."/>
            <person name="Lundell T."/>
            <person name="Morin E."/>
            <person name="Murat C."/>
            <person name="Sun H."/>
            <person name="Tunlid A."/>
            <person name="Henrissat B."/>
            <person name="Grigoriev I.V."/>
            <person name="Hibbett D.S."/>
            <person name="Martin F."/>
            <person name="Nordberg H.P."/>
            <person name="Cantor M.N."/>
            <person name="Hua S.X."/>
        </authorList>
    </citation>
    <scope>NUCLEOTIDE SEQUENCE [LARGE SCALE GENOMIC DNA]</scope>
    <source>
        <strain evidence="1 2">F 1598</strain>
    </source>
</reference>
<dbReference type="EMBL" id="KN833126">
    <property type="protein sequence ID" value="KIM72511.1"/>
    <property type="molecule type" value="Genomic_DNA"/>
</dbReference>
<dbReference type="Proteomes" id="UP000054166">
    <property type="component" value="Unassembled WGS sequence"/>
</dbReference>
<accession>A0A0C3EXL7</accession>
<keyword evidence="2" id="KW-1185">Reference proteome</keyword>
<proteinExistence type="predicted"/>
<gene>
    <name evidence="1" type="ORF">PILCRDRAFT_16063</name>
</gene>
<organism evidence="1 2">
    <name type="scientific">Piloderma croceum (strain F 1598)</name>
    <dbReference type="NCBI Taxonomy" id="765440"/>
    <lineage>
        <taxon>Eukaryota</taxon>
        <taxon>Fungi</taxon>
        <taxon>Dikarya</taxon>
        <taxon>Basidiomycota</taxon>
        <taxon>Agaricomycotina</taxon>
        <taxon>Agaricomycetes</taxon>
        <taxon>Agaricomycetidae</taxon>
        <taxon>Atheliales</taxon>
        <taxon>Atheliaceae</taxon>
        <taxon>Piloderma</taxon>
    </lineage>
</organism>
<dbReference type="AlphaFoldDB" id="A0A0C3EXL7"/>
<sequence>MADGAADDTADDVAFIVSWMYQEEMSMAKGWILNLVRRQTSIYGNVPKTL</sequence>
<protein>
    <submittedName>
        <fullName evidence="1">Uncharacterized protein</fullName>
    </submittedName>
</protein>
<evidence type="ECO:0000313" key="2">
    <source>
        <dbReference type="Proteomes" id="UP000054166"/>
    </source>
</evidence>
<reference evidence="2" key="2">
    <citation type="submission" date="2015-01" db="EMBL/GenBank/DDBJ databases">
        <title>Evolutionary Origins and Diversification of the Mycorrhizal Mutualists.</title>
        <authorList>
            <consortium name="DOE Joint Genome Institute"/>
            <consortium name="Mycorrhizal Genomics Consortium"/>
            <person name="Kohler A."/>
            <person name="Kuo A."/>
            <person name="Nagy L.G."/>
            <person name="Floudas D."/>
            <person name="Copeland A."/>
            <person name="Barry K.W."/>
            <person name="Cichocki N."/>
            <person name="Veneault-Fourrey C."/>
            <person name="LaButti K."/>
            <person name="Lindquist E.A."/>
            <person name="Lipzen A."/>
            <person name="Lundell T."/>
            <person name="Morin E."/>
            <person name="Murat C."/>
            <person name="Riley R."/>
            <person name="Ohm R."/>
            <person name="Sun H."/>
            <person name="Tunlid A."/>
            <person name="Henrissat B."/>
            <person name="Grigoriev I.V."/>
            <person name="Hibbett D.S."/>
            <person name="Martin F."/>
        </authorList>
    </citation>
    <scope>NUCLEOTIDE SEQUENCE [LARGE SCALE GENOMIC DNA]</scope>
    <source>
        <strain evidence="2">F 1598</strain>
    </source>
</reference>
<dbReference type="InParanoid" id="A0A0C3EXL7"/>
<dbReference type="HOGENOM" id="CLU_3125612_0_0_1"/>
<name>A0A0C3EXL7_PILCF</name>